<dbReference type="KEGG" id="xdi:EZH22_01915"/>
<sequence length="243" mass="26743">MPLRNWRMGAALLASLAVLPATYVHAEDKAPAGASSAEKPSDTSVTRQAIEWSQERLAELDATIAILEKNAAELQGRARAKADASLKQLRDTRDAYRTKLQETLDNSRTWTEAQMAAGRKALDDGWTTFRSETEAYLADVQADFATRKAVLTAQIEVRQKALQDSVESLKADAGKLAKSQRAAIESRIAALDTQVEEAKARLTRLKEASSDSWESAKQSYADVQKRISETYLSIRKSISDAVK</sequence>
<gene>
    <name evidence="3" type="ORF">EZH22_01915</name>
</gene>
<feature type="coiled-coil region" evidence="1">
    <location>
        <begin position="50"/>
        <end position="106"/>
    </location>
</feature>
<dbReference type="AlphaFoldDB" id="A0A974PTB7"/>
<reference evidence="3 4" key="1">
    <citation type="submission" date="2020-10" db="EMBL/GenBank/DDBJ databases">
        <title>Degradation of 1,4-Dioxane by Xanthobacter sp. YN2, via a Novel Group-2 Soluble Di-Iron Monooxygenase.</title>
        <authorList>
            <person name="Ma F."/>
            <person name="Wang Y."/>
            <person name="Yang J."/>
            <person name="Guo H."/>
            <person name="Su D."/>
            <person name="Yu L."/>
        </authorList>
    </citation>
    <scope>NUCLEOTIDE SEQUENCE [LARGE SCALE GENOMIC DNA]</scope>
    <source>
        <strain evidence="3 4">YN2</strain>
    </source>
</reference>
<keyword evidence="4" id="KW-1185">Reference proteome</keyword>
<feature type="coiled-coil region" evidence="1">
    <location>
        <begin position="181"/>
        <end position="208"/>
    </location>
</feature>
<feature type="signal peptide" evidence="2">
    <location>
        <begin position="1"/>
        <end position="26"/>
    </location>
</feature>
<dbReference type="SUPFAM" id="SSF58113">
    <property type="entry name" value="Apolipoprotein A-I"/>
    <property type="match status" value="1"/>
</dbReference>
<evidence type="ECO:0000256" key="2">
    <source>
        <dbReference type="SAM" id="SignalP"/>
    </source>
</evidence>
<dbReference type="Proteomes" id="UP000596427">
    <property type="component" value="Chromosome"/>
</dbReference>
<accession>A0A974PTB7</accession>
<evidence type="ECO:0000313" key="3">
    <source>
        <dbReference type="EMBL" id="QRG09417.1"/>
    </source>
</evidence>
<dbReference type="Gene3D" id="1.20.5.1230">
    <property type="entry name" value="Apolipoprotein A-I"/>
    <property type="match status" value="1"/>
</dbReference>
<evidence type="ECO:0000313" key="4">
    <source>
        <dbReference type="Proteomes" id="UP000596427"/>
    </source>
</evidence>
<keyword evidence="1" id="KW-0175">Coiled coil</keyword>
<dbReference type="EMBL" id="CP063362">
    <property type="protein sequence ID" value="QRG09417.1"/>
    <property type="molecule type" value="Genomic_DNA"/>
</dbReference>
<evidence type="ECO:0000256" key="1">
    <source>
        <dbReference type="SAM" id="Coils"/>
    </source>
</evidence>
<organism evidence="3 4">
    <name type="scientific">Xanthobacter dioxanivorans</name>
    <dbReference type="NCBI Taxonomy" id="2528964"/>
    <lineage>
        <taxon>Bacteria</taxon>
        <taxon>Pseudomonadati</taxon>
        <taxon>Pseudomonadota</taxon>
        <taxon>Alphaproteobacteria</taxon>
        <taxon>Hyphomicrobiales</taxon>
        <taxon>Xanthobacteraceae</taxon>
        <taxon>Xanthobacter</taxon>
    </lineage>
</organism>
<evidence type="ECO:0008006" key="5">
    <source>
        <dbReference type="Google" id="ProtNLM"/>
    </source>
</evidence>
<protein>
    <recommendedName>
        <fullName evidence="5">Chromosome partition protein Smc</fullName>
    </recommendedName>
</protein>
<proteinExistence type="predicted"/>
<feature type="chain" id="PRO_5037148363" description="Chromosome partition protein Smc" evidence="2">
    <location>
        <begin position="27"/>
        <end position="243"/>
    </location>
</feature>
<keyword evidence="2" id="KW-0732">Signal</keyword>
<name>A0A974PTB7_9HYPH</name>